<dbReference type="EMBL" id="QKKF02013687">
    <property type="protein sequence ID" value="RZF42950.1"/>
    <property type="molecule type" value="Genomic_DNA"/>
</dbReference>
<feature type="compositionally biased region" description="Polar residues" evidence="5">
    <location>
        <begin position="177"/>
        <end position="190"/>
    </location>
</feature>
<protein>
    <recommendedName>
        <fullName evidence="1">3',5'-cyclic-AMP phosphodiesterase</fullName>
        <ecNumber evidence="1">3.1.4.53</ecNumber>
    </recommendedName>
</protein>
<dbReference type="STRING" id="195883.A0A482XBR6"/>
<evidence type="ECO:0000313" key="8">
    <source>
        <dbReference type="Proteomes" id="UP000291343"/>
    </source>
</evidence>
<dbReference type="GO" id="GO:0004115">
    <property type="term" value="F:3',5'-cyclic-AMP phosphodiesterase activity"/>
    <property type="evidence" value="ECO:0007669"/>
    <property type="project" value="UniProtKB-EC"/>
</dbReference>
<dbReference type="EC" id="3.1.4.53" evidence="1"/>
<dbReference type="PANTHER" id="PTHR11347">
    <property type="entry name" value="CYCLIC NUCLEOTIDE PHOSPHODIESTERASE"/>
    <property type="match status" value="1"/>
</dbReference>
<evidence type="ECO:0000256" key="2">
    <source>
        <dbReference type="ARBA" id="ARBA00022723"/>
    </source>
</evidence>
<dbReference type="Gene3D" id="1.10.1300.10">
    <property type="entry name" value="3'5'-cyclic nucleotide phosphodiesterase, catalytic domain"/>
    <property type="match status" value="1"/>
</dbReference>
<evidence type="ECO:0000256" key="1">
    <source>
        <dbReference type="ARBA" id="ARBA00012276"/>
    </source>
</evidence>
<name>A0A482XBR6_LAOST</name>
<dbReference type="InterPro" id="IPR040844">
    <property type="entry name" value="PDE4_UCR"/>
</dbReference>
<keyword evidence="4" id="KW-0114">cAMP</keyword>
<reference evidence="7 8" key="1">
    <citation type="journal article" date="2017" name="Gigascience">
        <title>Genome sequence of the small brown planthopper, Laodelphax striatellus.</title>
        <authorList>
            <person name="Zhu J."/>
            <person name="Jiang F."/>
            <person name="Wang X."/>
            <person name="Yang P."/>
            <person name="Bao Y."/>
            <person name="Zhao W."/>
            <person name="Wang W."/>
            <person name="Lu H."/>
            <person name="Wang Q."/>
            <person name="Cui N."/>
            <person name="Li J."/>
            <person name="Chen X."/>
            <person name="Luo L."/>
            <person name="Yu J."/>
            <person name="Kang L."/>
            <person name="Cui F."/>
        </authorList>
    </citation>
    <scope>NUCLEOTIDE SEQUENCE [LARGE SCALE GENOMIC DNA]</scope>
    <source>
        <strain evidence="7">Lst14</strain>
    </source>
</reference>
<evidence type="ECO:0000256" key="4">
    <source>
        <dbReference type="ARBA" id="ARBA00023149"/>
    </source>
</evidence>
<keyword evidence="2" id="KW-0479">Metal-binding</keyword>
<feature type="region of interest" description="Disordered" evidence="5">
    <location>
        <begin position="44"/>
        <end position="88"/>
    </location>
</feature>
<dbReference type="Proteomes" id="UP000291343">
    <property type="component" value="Unassembled WGS sequence"/>
</dbReference>
<evidence type="ECO:0000256" key="5">
    <source>
        <dbReference type="SAM" id="MobiDB-lite"/>
    </source>
</evidence>
<evidence type="ECO:0000259" key="6">
    <source>
        <dbReference type="PROSITE" id="PS51845"/>
    </source>
</evidence>
<accession>A0A482XBR6</accession>
<dbReference type="SMR" id="A0A482XBR6"/>
<dbReference type="InParanoid" id="A0A482XBR6"/>
<feature type="domain" description="PDEase" evidence="6">
    <location>
        <begin position="98"/>
        <end position="197"/>
    </location>
</feature>
<comment type="caution">
    <text evidence="7">The sequence shown here is derived from an EMBL/GenBank/DDBJ whole genome shotgun (WGS) entry which is preliminary data.</text>
</comment>
<dbReference type="PROSITE" id="PS51845">
    <property type="entry name" value="PDEASE_I_2"/>
    <property type="match status" value="1"/>
</dbReference>
<dbReference type="InterPro" id="IPR036971">
    <property type="entry name" value="PDEase_catalytic_dom_sf"/>
</dbReference>
<keyword evidence="8" id="KW-1185">Reference proteome</keyword>
<proteinExistence type="predicted"/>
<dbReference type="SUPFAM" id="SSF109604">
    <property type="entry name" value="HD-domain/PDEase-like"/>
    <property type="match status" value="1"/>
</dbReference>
<gene>
    <name evidence="7" type="ORF">LSTR_LSTR004252</name>
</gene>
<organism evidence="7 8">
    <name type="scientific">Laodelphax striatellus</name>
    <name type="common">Small brown planthopper</name>
    <name type="synonym">Delphax striatella</name>
    <dbReference type="NCBI Taxonomy" id="195883"/>
    <lineage>
        <taxon>Eukaryota</taxon>
        <taxon>Metazoa</taxon>
        <taxon>Ecdysozoa</taxon>
        <taxon>Arthropoda</taxon>
        <taxon>Hexapoda</taxon>
        <taxon>Insecta</taxon>
        <taxon>Pterygota</taxon>
        <taxon>Neoptera</taxon>
        <taxon>Paraneoptera</taxon>
        <taxon>Hemiptera</taxon>
        <taxon>Auchenorrhyncha</taxon>
        <taxon>Fulgoroidea</taxon>
        <taxon>Delphacidae</taxon>
        <taxon>Criomorphinae</taxon>
        <taxon>Laodelphax</taxon>
    </lineage>
</organism>
<evidence type="ECO:0000256" key="3">
    <source>
        <dbReference type="ARBA" id="ARBA00022801"/>
    </source>
</evidence>
<dbReference type="GO" id="GO:0007165">
    <property type="term" value="P:signal transduction"/>
    <property type="evidence" value="ECO:0007669"/>
    <property type="project" value="InterPro"/>
</dbReference>
<dbReference type="InterPro" id="IPR002073">
    <property type="entry name" value="PDEase_catalytic_dom"/>
</dbReference>
<keyword evidence="3" id="KW-0378">Hydrolase</keyword>
<feature type="region of interest" description="Disordered" evidence="5">
    <location>
        <begin position="177"/>
        <end position="197"/>
    </location>
</feature>
<sequence length="197" mass="22377">MFKRMLNKELSHFSESSKSGNQICEYICSTFLDKQQDLDIPSLRTDDVVPEGLPGRTGAVKKKERSGRPTPMSHISGVKRPLTHTNSFTGEKLPKYGVETLHEDELGKLILEVDRWGIDIFRIAELTSNRPLTCVAYVAFQNRELLKAFMIPAKTFISFMMTLEDHYVKDNPFHNSTHAADVTQSTNTTVEKNDEQL</sequence>
<dbReference type="Pfam" id="PF18100">
    <property type="entry name" value="PDE4_UCR"/>
    <property type="match status" value="1"/>
</dbReference>
<dbReference type="OrthoDB" id="189220at2759"/>
<evidence type="ECO:0000313" key="7">
    <source>
        <dbReference type="EMBL" id="RZF42950.1"/>
    </source>
</evidence>
<dbReference type="AlphaFoldDB" id="A0A482XBR6"/>
<dbReference type="GO" id="GO:0046872">
    <property type="term" value="F:metal ion binding"/>
    <property type="evidence" value="ECO:0007669"/>
    <property type="project" value="UniProtKB-KW"/>
</dbReference>